<proteinExistence type="predicted"/>
<protein>
    <submittedName>
        <fullName evidence="1">Uncharacterized protein</fullName>
    </submittedName>
</protein>
<dbReference type="Proteomes" id="UP000054481">
    <property type="component" value="Unassembled WGS sequence"/>
</dbReference>
<dbReference type="AlphaFoldDB" id="A0A0F7ZV69"/>
<name>A0A0F7ZV69_9HYPO</name>
<organism evidence="1 2">
    <name type="scientific">Hirsutella minnesotensis 3608</name>
    <dbReference type="NCBI Taxonomy" id="1043627"/>
    <lineage>
        <taxon>Eukaryota</taxon>
        <taxon>Fungi</taxon>
        <taxon>Dikarya</taxon>
        <taxon>Ascomycota</taxon>
        <taxon>Pezizomycotina</taxon>
        <taxon>Sordariomycetes</taxon>
        <taxon>Hypocreomycetidae</taxon>
        <taxon>Hypocreales</taxon>
        <taxon>Ophiocordycipitaceae</taxon>
        <taxon>Hirsutella</taxon>
    </lineage>
</organism>
<reference evidence="1 2" key="1">
    <citation type="journal article" date="2014" name="Genome Biol. Evol.">
        <title>Comparative genomics and transcriptomics analyses reveal divergent lifestyle features of nematode endoparasitic fungus Hirsutella minnesotensis.</title>
        <authorList>
            <person name="Lai Y."/>
            <person name="Liu K."/>
            <person name="Zhang X."/>
            <person name="Zhang X."/>
            <person name="Li K."/>
            <person name="Wang N."/>
            <person name="Shu C."/>
            <person name="Wu Y."/>
            <person name="Wang C."/>
            <person name="Bushley K.E."/>
            <person name="Xiang M."/>
            <person name="Liu X."/>
        </authorList>
    </citation>
    <scope>NUCLEOTIDE SEQUENCE [LARGE SCALE GENOMIC DNA]</scope>
    <source>
        <strain evidence="1 2">3608</strain>
    </source>
</reference>
<keyword evidence="2" id="KW-1185">Reference proteome</keyword>
<gene>
    <name evidence="1" type="ORF">HIM_04549</name>
</gene>
<sequence>MRVTSASVMGAQAIDGAVGGAVGNVVTGLSALCAALVEKFGSLGGLERSQTCSGNGGSVSPFPVPPSGPIPSCGSKTDFFFSEAGNRERACQSKGFKSCDRFRKDKRGETVRKALGIDNKLGFFPDEVVCEAARELQKKKKGGKISGVPADIFTEKCEGHPPVCILTYKRKKTL</sequence>
<evidence type="ECO:0000313" key="2">
    <source>
        <dbReference type="Proteomes" id="UP000054481"/>
    </source>
</evidence>
<accession>A0A0F7ZV69</accession>
<evidence type="ECO:0000313" key="1">
    <source>
        <dbReference type="EMBL" id="KJZ76093.1"/>
    </source>
</evidence>
<dbReference type="EMBL" id="KQ030513">
    <property type="protein sequence ID" value="KJZ76093.1"/>
    <property type="molecule type" value="Genomic_DNA"/>
</dbReference>